<gene>
    <name evidence="1" type="ORF">N7456_010313</name>
</gene>
<protein>
    <submittedName>
        <fullName evidence="1">Uncharacterized protein</fullName>
    </submittedName>
</protein>
<dbReference type="Proteomes" id="UP001149165">
    <property type="component" value="Unassembled WGS sequence"/>
</dbReference>
<sequence length="207" mass="23355">MALPMFIPPCVCTPTGQYHFPSPDLPLRIQIEGPLTAIEKLLPHVEWKLPDFNDLFPQPAGPELAKLTYKAIYGRDASPDIPGDLLVQNEHLGWVLDKRPERVINYYGVTFDHLVPADDTDPEVLQINISEVEDDIGVFANKYLLFSVDPDEFIGKKVLATPRCCQVRKGTTDRKRVNGLTNVRQRGWKMDDVFPAKKKTESNLNSA</sequence>
<dbReference type="EMBL" id="JAPQKH010000006">
    <property type="protein sequence ID" value="KAJ5094452.1"/>
    <property type="molecule type" value="Genomic_DNA"/>
</dbReference>
<comment type="caution">
    <text evidence="1">The sequence shown here is derived from an EMBL/GenBank/DDBJ whole genome shotgun (WGS) entry which is preliminary data.</text>
</comment>
<proteinExistence type="predicted"/>
<evidence type="ECO:0000313" key="1">
    <source>
        <dbReference type="EMBL" id="KAJ5094452.1"/>
    </source>
</evidence>
<evidence type="ECO:0000313" key="2">
    <source>
        <dbReference type="Proteomes" id="UP001149165"/>
    </source>
</evidence>
<organism evidence="1 2">
    <name type="scientific">Penicillium angulare</name>
    <dbReference type="NCBI Taxonomy" id="116970"/>
    <lineage>
        <taxon>Eukaryota</taxon>
        <taxon>Fungi</taxon>
        <taxon>Dikarya</taxon>
        <taxon>Ascomycota</taxon>
        <taxon>Pezizomycotina</taxon>
        <taxon>Eurotiomycetes</taxon>
        <taxon>Eurotiomycetidae</taxon>
        <taxon>Eurotiales</taxon>
        <taxon>Aspergillaceae</taxon>
        <taxon>Penicillium</taxon>
    </lineage>
</organism>
<keyword evidence="2" id="KW-1185">Reference proteome</keyword>
<name>A0A9W9F6G9_9EURO</name>
<dbReference type="OrthoDB" id="5150140at2759"/>
<accession>A0A9W9F6G9</accession>
<reference evidence="1" key="2">
    <citation type="journal article" date="2023" name="IMA Fungus">
        <title>Comparative genomic study of the Penicillium genus elucidates a diverse pangenome and 15 lateral gene transfer events.</title>
        <authorList>
            <person name="Petersen C."/>
            <person name="Sorensen T."/>
            <person name="Nielsen M.R."/>
            <person name="Sondergaard T.E."/>
            <person name="Sorensen J.L."/>
            <person name="Fitzpatrick D.A."/>
            <person name="Frisvad J.C."/>
            <person name="Nielsen K.L."/>
        </authorList>
    </citation>
    <scope>NUCLEOTIDE SEQUENCE</scope>
    <source>
        <strain evidence="1">IBT 30069</strain>
    </source>
</reference>
<reference evidence="1" key="1">
    <citation type="submission" date="2022-11" db="EMBL/GenBank/DDBJ databases">
        <authorList>
            <person name="Petersen C."/>
        </authorList>
    </citation>
    <scope>NUCLEOTIDE SEQUENCE</scope>
    <source>
        <strain evidence="1">IBT 30069</strain>
    </source>
</reference>
<dbReference type="AlphaFoldDB" id="A0A9W9F6G9"/>